<keyword evidence="5" id="KW-0175">Coiled coil</keyword>
<comment type="caution">
    <text evidence="8">The sequence shown here is derived from an EMBL/GenBank/DDBJ whole genome shotgun (WGS) entry which is preliminary data.</text>
</comment>
<dbReference type="PANTHER" id="PTHR23139">
    <property type="entry name" value="RNA-BINDING PROTEIN"/>
    <property type="match status" value="1"/>
</dbReference>
<evidence type="ECO:0000259" key="7">
    <source>
        <dbReference type="PROSITE" id="PS50102"/>
    </source>
</evidence>
<dbReference type="AlphaFoldDB" id="S9V9H1"/>
<dbReference type="OrthoDB" id="10266058at2759"/>
<accession>S9V9H1</accession>
<dbReference type="GO" id="GO:0003723">
    <property type="term" value="F:RNA binding"/>
    <property type="evidence" value="ECO:0007669"/>
    <property type="project" value="UniProtKB-UniRule"/>
</dbReference>
<feature type="compositionally biased region" description="Pro residues" evidence="6">
    <location>
        <begin position="181"/>
        <end position="191"/>
    </location>
</feature>
<keyword evidence="1" id="KW-0507">mRNA processing</keyword>
<feature type="region of interest" description="Disordered" evidence="6">
    <location>
        <begin position="45"/>
        <end position="116"/>
    </location>
</feature>
<feature type="compositionally biased region" description="Acidic residues" evidence="6">
    <location>
        <begin position="816"/>
        <end position="825"/>
    </location>
</feature>
<keyword evidence="9" id="KW-1185">Reference proteome</keyword>
<dbReference type="GO" id="GO:0006397">
    <property type="term" value="P:mRNA processing"/>
    <property type="evidence" value="ECO:0007669"/>
    <property type="project" value="UniProtKB-KW"/>
</dbReference>
<dbReference type="SUPFAM" id="SSF54928">
    <property type="entry name" value="RNA-binding domain, RBD"/>
    <property type="match status" value="2"/>
</dbReference>
<dbReference type="GO" id="GO:0008380">
    <property type="term" value="P:RNA splicing"/>
    <property type="evidence" value="ECO:0007669"/>
    <property type="project" value="UniProtKB-KW"/>
</dbReference>
<dbReference type="PROSITE" id="PS50102">
    <property type="entry name" value="RRM"/>
    <property type="match status" value="1"/>
</dbReference>
<name>S9V9H1_9TRYP</name>
<evidence type="ECO:0000256" key="3">
    <source>
        <dbReference type="ARBA" id="ARBA00023187"/>
    </source>
</evidence>
<evidence type="ECO:0000313" key="9">
    <source>
        <dbReference type="Proteomes" id="UP000015354"/>
    </source>
</evidence>
<keyword evidence="3" id="KW-0508">mRNA splicing</keyword>
<dbReference type="Gene3D" id="3.30.70.330">
    <property type="match status" value="1"/>
</dbReference>
<dbReference type="InterPro" id="IPR035979">
    <property type="entry name" value="RBD_domain_sf"/>
</dbReference>
<feature type="coiled-coil region" evidence="5">
    <location>
        <begin position="708"/>
        <end position="735"/>
    </location>
</feature>
<dbReference type="InterPro" id="IPR012677">
    <property type="entry name" value="Nucleotide-bd_a/b_plait_sf"/>
</dbReference>
<keyword evidence="2 4" id="KW-0694">RNA-binding</keyword>
<protein>
    <recommendedName>
        <fullName evidence="7">RRM domain-containing protein</fullName>
    </recommendedName>
</protein>
<feature type="domain" description="RRM" evidence="7">
    <location>
        <begin position="412"/>
        <end position="499"/>
    </location>
</feature>
<evidence type="ECO:0000256" key="5">
    <source>
        <dbReference type="SAM" id="Coils"/>
    </source>
</evidence>
<proteinExistence type="predicted"/>
<reference evidence="8 9" key="1">
    <citation type="journal article" date="2013" name="PLoS ONE">
        <title>Predicting the Proteins of Angomonas deanei, Strigomonas culicis and Their Respective Endosymbionts Reveals New Aspects of the Trypanosomatidae Family.</title>
        <authorList>
            <person name="Motta M.C."/>
            <person name="Martins A.C."/>
            <person name="de Souza S.S."/>
            <person name="Catta-Preta C.M."/>
            <person name="Silva R."/>
            <person name="Klein C.C."/>
            <person name="de Almeida L.G."/>
            <person name="de Lima Cunha O."/>
            <person name="Ciapina L.P."/>
            <person name="Brocchi M."/>
            <person name="Colabardini A.C."/>
            <person name="de Araujo Lima B."/>
            <person name="Machado C.R."/>
            <person name="de Almeida Soares C.M."/>
            <person name="Probst C.M."/>
            <person name="de Menezes C.B."/>
            <person name="Thompson C.E."/>
            <person name="Bartholomeu D.C."/>
            <person name="Gradia D.F."/>
            <person name="Pavoni D.P."/>
            <person name="Grisard E.C."/>
            <person name="Fantinatti-Garboggini F."/>
            <person name="Marchini F.K."/>
            <person name="Rodrigues-Luiz G.F."/>
            <person name="Wagner G."/>
            <person name="Goldman G.H."/>
            <person name="Fietto J.L."/>
            <person name="Elias M.C."/>
            <person name="Goldman M.H."/>
            <person name="Sagot M.F."/>
            <person name="Pereira M."/>
            <person name="Stoco P.H."/>
            <person name="de Mendonca-Neto R.P."/>
            <person name="Teixeira S.M."/>
            <person name="Maciel T.E."/>
            <person name="de Oliveira Mendes T.A."/>
            <person name="Urmenyi T.P."/>
            <person name="de Souza W."/>
            <person name="Schenkman S."/>
            <person name="de Vasconcelos A.T."/>
        </authorList>
    </citation>
    <scope>NUCLEOTIDE SEQUENCE [LARGE SCALE GENOMIC DNA]</scope>
</reference>
<dbReference type="EMBL" id="ATMH01007619">
    <property type="protein sequence ID" value="EPY23621.1"/>
    <property type="molecule type" value="Genomic_DNA"/>
</dbReference>
<dbReference type="InterPro" id="IPR000504">
    <property type="entry name" value="RRM_dom"/>
</dbReference>
<feature type="compositionally biased region" description="Polar residues" evidence="6">
    <location>
        <begin position="103"/>
        <end position="116"/>
    </location>
</feature>
<sequence length="825" mass="91615">MSQNNNKKEYSSSSVCSLFLSLLFFFNEKKKTIYIHIMSRYDRALGRGDDDTERSGKRRRGRSNSRERDRQQQQQASSRRTGAGAFTNVSWDDEAPTNAYPLHNNNNGSYPHTANPTNVNFAADIMKLLQQQQQQSNNPTTATMEGEAAVKPLFVNTNVVPVNEFVPMIPVSLSGLLNLPPQSPPPPPQSPDPSSEGILGGAAPSPPPDAAASANPTNVLALIEAPKISLDAERRAREGRRAHLSGFGSQSNDEEIRAYLQLLLPELRRMRTQREMREAAEALAAYEAALLSAGGGAAAPHTVAEEDLREIPPNTRCDHIDVLINFTGQYQKSKPFGFVEVNYADLITEMVYYYEQSLAAHQAQQNSALNNNHGGSTNPSPYFFECAADRRTYYLAVKRPKDYDVLQGQDDTKCVCLGFPPSLPEGRMRALFEQFGDLAYFEMKDGIAYIEFKDGEEEEDAEGGEKKRRDARLSALECRAEMHGSVLNERLMLVHPLHDWLKVLLHQKGFNVRVEDDDPISGKYVLHHEIHQTDAHPSPAAEAAATAGAGGGPSTALVLAGKEAGAGAAGSEKEVMKEILEMKVPLAEVVLHLATYPPHPHPHLLAAGPHAPLLQARTTTNVFPTRILVLLNCFDEEELVLDAPYRRLVEEMEREVERHGRVTELIIPRRTPRPHAPQMPKRPAHDEEEEDAHDAPVEVLPGGGSGRQARYERQLAEYEEAKIRFQKELHEFNRKQLHPLHGGYGRVFVVYETVEEAAAAQAALVGRLFGRRSVITSFLFEDLYFEADEEADADADMEEEEGQEEVGQDAERGDSEVVEEADDLD</sequence>
<dbReference type="Proteomes" id="UP000015354">
    <property type="component" value="Unassembled WGS sequence"/>
</dbReference>
<organism evidence="8 9">
    <name type="scientific">Strigomonas culicis</name>
    <dbReference type="NCBI Taxonomy" id="28005"/>
    <lineage>
        <taxon>Eukaryota</taxon>
        <taxon>Discoba</taxon>
        <taxon>Euglenozoa</taxon>
        <taxon>Kinetoplastea</taxon>
        <taxon>Metakinetoplastina</taxon>
        <taxon>Trypanosomatida</taxon>
        <taxon>Trypanosomatidae</taxon>
        <taxon>Strigomonadinae</taxon>
        <taxon>Strigomonas</taxon>
    </lineage>
</organism>
<feature type="compositionally biased region" description="Basic and acidic residues" evidence="6">
    <location>
        <begin position="45"/>
        <end position="55"/>
    </location>
</feature>
<gene>
    <name evidence="8" type="ORF">STCU_07619</name>
</gene>
<evidence type="ECO:0000256" key="6">
    <source>
        <dbReference type="SAM" id="MobiDB-lite"/>
    </source>
</evidence>
<feature type="region of interest" description="Disordered" evidence="6">
    <location>
        <begin position="670"/>
        <end position="706"/>
    </location>
</feature>
<feature type="region of interest" description="Disordered" evidence="6">
    <location>
        <begin position="179"/>
        <end position="214"/>
    </location>
</feature>
<evidence type="ECO:0000256" key="1">
    <source>
        <dbReference type="ARBA" id="ARBA00022664"/>
    </source>
</evidence>
<feature type="region of interest" description="Disordered" evidence="6">
    <location>
        <begin position="790"/>
        <end position="825"/>
    </location>
</feature>
<evidence type="ECO:0000256" key="2">
    <source>
        <dbReference type="ARBA" id="ARBA00022884"/>
    </source>
</evidence>
<feature type="compositionally biased region" description="Acidic residues" evidence="6">
    <location>
        <begin position="790"/>
        <end position="808"/>
    </location>
</feature>
<evidence type="ECO:0000313" key="8">
    <source>
        <dbReference type="EMBL" id="EPY23621.1"/>
    </source>
</evidence>
<evidence type="ECO:0000256" key="4">
    <source>
        <dbReference type="PROSITE-ProRule" id="PRU00176"/>
    </source>
</evidence>